<evidence type="ECO:0000256" key="6">
    <source>
        <dbReference type="ARBA" id="ARBA00023098"/>
    </source>
</evidence>
<sequence>MLAKELFSRWQGLQVFGIGGRRMREAGVEVFAGYSSAIGLIEALAVYREVKRTYEKTVEVMERERPDVVVLIDYPDFNFRVGAKARELGAKVLYYVSPQIWAWRGGRIHTMKRFVDQAAVLLPFEEKIYLEAGIPCEFVGHPIMEEMSSFTDDKSQARKELGLDADGELVALLPGSRPSELKTLLPIYLESVRLMKKEHPELNYVLSLAPNLVREEFEGLLSPFEREGITISSKSAVLMYTAADAAVVASGTAALQGVFRETPLVVLYKVSPITYWLIRMIANAKYANLANIILDREAVPELLQGDATAPNVVRVLKSMLGDWDRNNEIHKDLHRVREMFNGKRPTLRVADMVGSLAGWPA</sequence>
<name>A0A0F9KT60_9ZZZZ</name>
<reference evidence="8" key="1">
    <citation type="journal article" date="2015" name="Nature">
        <title>Complex archaea that bridge the gap between prokaryotes and eukaryotes.</title>
        <authorList>
            <person name="Spang A."/>
            <person name="Saw J.H."/>
            <person name="Jorgensen S.L."/>
            <person name="Zaremba-Niedzwiedzka K."/>
            <person name="Martijn J."/>
            <person name="Lind A.E."/>
            <person name="van Eijk R."/>
            <person name="Schleper C."/>
            <person name="Guy L."/>
            <person name="Ettema T.J."/>
        </authorList>
    </citation>
    <scope>NUCLEOTIDE SEQUENCE</scope>
</reference>
<keyword evidence="2" id="KW-0444">Lipid biosynthesis</keyword>
<keyword evidence="3" id="KW-0441">Lipid A biosynthesis</keyword>
<dbReference type="NCBIfam" id="TIGR00215">
    <property type="entry name" value="lpxB"/>
    <property type="match status" value="1"/>
</dbReference>
<keyword evidence="6" id="KW-0443">Lipid metabolism</keyword>
<evidence type="ECO:0000256" key="3">
    <source>
        <dbReference type="ARBA" id="ARBA00022556"/>
    </source>
</evidence>
<dbReference type="GO" id="GO:0009245">
    <property type="term" value="P:lipid A biosynthetic process"/>
    <property type="evidence" value="ECO:0007669"/>
    <property type="project" value="UniProtKB-KW"/>
</dbReference>
<dbReference type="PANTHER" id="PTHR30372">
    <property type="entry name" value="LIPID-A-DISACCHARIDE SYNTHASE"/>
    <property type="match status" value="1"/>
</dbReference>
<dbReference type="SUPFAM" id="SSF53756">
    <property type="entry name" value="UDP-Glycosyltransferase/glycogen phosphorylase"/>
    <property type="match status" value="1"/>
</dbReference>
<evidence type="ECO:0000313" key="8">
    <source>
        <dbReference type="EMBL" id="KKM85484.1"/>
    </source>
</evidence>
<comment type="catalytic activity">
    <reaction evidence="7">
        <text>a lipid X + a UDP-2-N,3-O-bis[(3R)-3-hydroxyacyl]-alpha-D-glucosamine = a lipid A disaccharide + UDP + H(+)</text>
        <dbReference type="Rhea" id="RHEA:67828"/>
        <dbReference type="ChEBI" id="CHEBI:15378"/>
        <dbReference type="ChEBI" id="CHEBI:58223"/>
        <dbReference type="ChEBI" id="CHEBI:137748"/>
        <dbReference type="ChEBI" id="CHEBI:176338"/>
        <dbReference type="ChEBI" id="CHEBI:176343"/>
        <dbReference type="EC" id="2.4.1.182"/>
    </reaction>
</comment>
<dbReference type="GO" id="GO:0005543">
    <property type="term" value="F:phospholipid binding"/>
    <property type="evidence" value="ECO:0007669"/>
    <property type="project" value="TreeGrafter"/>
</dbReference>
<proteinExistence type="predicted"/>
<evidence type="ECO:0000256" key="7">
    <source>
        <dbReference type="ARBA" id="ARBA00048975"/>
    </source>
</evidence>
<dbReference type="EC" id="2.4.1.182" evidence="1"/>
<dbReference type="GO" id="GO:0016020">
    <property type="term" value="C:membrane"/>
    <property type="evidence" value="ECO:0007669"/>
    <property type="project" value="GOC"/>
</dbReference>
<dbReference type="Pfam" id="PF02684">
    <property type="entry name" value="LpxB"/>
    <property type="match status" value="1"/>
</dbReference>
<organism evidence="8">
    <name type="scientific">marine sediment metagenome</name>
    <dbReference type="NCBI Taxonomy" id="412755"/>
    <lineage>
        <taxon>unclassified sequences</taxon>
        <taxon>metagenomes</taxon>
        <taxon>ecological metagenomes</taxon>
    </lineage>
</organism>
<dbReference type="EMBL" id="LAZR01007403">
    <property type="protein sequence ID" value="KKM85484.1"/>
    <property type="molecule type" value="Genomic_DNA"/>
</dbReference>
<keyword evidence="5" id="KW-0808">Transferase</keyword>
<dbReference type="AlphaFoldDB" id="A0A0F9KT60"/>
<dbReference type="InterPro" id="IPR003835">
    <property type="entry name" value="Glyco_trans_19"/>
</dbReference>
<evidence type="ECO:0000256" key="5">
    <source>
        <dbReference type="ARBA" id="ARBA00022679"/>
    </source>
</evidence>
<evidence type="ECO:0000256" key="2">
    <source>
        <dbReference type="ARBA" id="ARBA00022516"/>
    </source>
</evidence>
<keyword evidence="4" id="KW-0328">Glycosyltransferase</keyword>
<comment type="caution">
    <text evidence="8">The sequence shown here is derived from an EMBL/GenBank/DDBJ whole genome shotgun (WGS) entry which is preliminary data.</text>
</comment>
<accession>A0A0F9KT60</accession>
<dbReference type="PANTHER" id="PTHR30372:SF4">
    <property type="entry name" value="LIPID-A-DISACCHARIDE SYNTHASE, MITOCHONDRIAL-RELATED"/>
    <property type="match status" value="1"/>
</dbReference>
<dbReference type="GO" id="GO:0008915">
    <property type="term" value="F:lipid-A-disaccharide synthase activity"/>
    <property type="evidence" value="ECO:0007669"/>
    <property type="project" value="UniProtKB-EC"/>
</dbReference>
<evidence type="ECO:0000256" key="4">
    <source>
        <dbReference type="ARBA" id="ARBA00022676"/>
    </source>
</evidence>
<evidence type="ECO:0000256" key="1">
    <source>
        <dbReference type="ARBA" id="ARBA00012687"/>
    </source>
</evidence>
<gene>
    <name evidence="8" type="ORF">LCGC14_1288600</name>
</gene>
<protein>
    <recommendedName>
        <fullName evidence="1">lipid-A-disaccharide synthase</fullName>
        <ecNumber evidence="1">2.4.1.182</ecNumber>
    </recommendedName>
</protein>